<dbReference type="SUPFAM" id="SSF48179">
    <property type="entry name" value="6-phosphogluconate dehydrogenase C-terminal domain-like"/>
    <property type="match status" value="1"/>
</dbReference>
<protein>
    <submittedName>
        <fullName evidence="5">UDP-N-acetyl-D-glucosamine dehydrogenase</fullName>
        <ecNumber evidence="5">1.1.1.136</ecNumber>
    </submittedName>
</protein>
<dbReference type="InterPro" id="IPR008927">
    <property type="entry name" value="6-PGluconate_DH-like_C_sf"/>
</dbReference>
<evidence type="ECO:0000256" key="1">
    <source>
        <dbReference type="ARBA" id="ARBA00023002"/>
    </source>
</evidence>
<dbReference type="PIRSF" id="PIRSF500136">
    <property type="entry name" value="UDP_ManNAc_DH"/>
    <property type="match status" value="1"/>
</dbReference>
<dbReference type="NCBIfam" id="TIGR03026">
    <property type="entry name" value="NDP-sugDHase"/>
    <property type="match status" value="1"/>
</dbReference>
<dbReference type="AlphaFoldDB" id="A0A840C4E8"/>
<dbReference type="GO" id="GO:0016628">
    <property type="term" value="F:oxidoreductase activity, acting on the CH-CH group of donors, NAD or NADP as acceptor"/>
    <property type="evidence" value="ECO:0007669"/>
    <property type="project" value="InterPro"/>
</dbReference>
<reference evidence="5" key="1">
    <citation type="submission" date="2020-08" db="EMBL/GenBank/DDBJ databases">
        <title>Genomic Encyclopedia of Type Strains, Phase IV (KMG-IV): sequencing the most valuable type-strain genomes for metagenomic binning, comparative biology and taxonomic classification.</title>
        <authorList>
            <person name="Goeker M."/>
        </authorList>
    </citation>
    <scope>NUCLEOTIDE SEQUENCE [LARGE SCALE GENOMIC DNA]</scope>
    <source>
        <strain evidence="5">DSM 105040</strain>
    </source>
</reference>
<evidence type="ECO:0000256" key="2">
    <source>
        <dbReference type="ARBA" id="ARBA00023027"/>
    </source>
</evidence>
<keyword evidence="6" id="KW-1185">Reference proteome</keyword>
<dbReference type="EMBL" id="JACIEQ010000001">
    <property type="protein sequence ID" value="MBB4020634.1"/>
    <property type="molecule type" value="Genomic_DNA"/>
</dbReference>
<dbReference type="InterPro" id="IPR028359">
    <property type="entry name" value="UDP_ManNAc/GlcNAc_DH"/>
</dbReference>
<dbReference type="GO" id="GO:0000271">
    <property type="term" value="P:polysaccharide biosynthetic process"/>
    <property type="evidence" value="ECO:0007669"/>
    <property type="project" value="InterPro"/>
</dbReference>
<proteinExistence type="inferred from homology"/>
<dbReference type="SMART" id="SM00984">
    <property type="entry name" value="UDPG_MGDP_dh_C"/>
    <property type="match status" value="1"/>
</dbReference>
<dbReference type="SUPFAM" id="SSF52413">
    <property type="entry name" value="UDP-glucose/GDP-mannose dehydrogenase C-terminal domain"/>
    <property type="match status" value="1"/>
</dbReference>
<dbReference type="Gene3D" id="3.40.50.720">
    <property type="entry name" value="NAD(P)-binding Rossmann-like Domain"/>
    <property type="match status" value="2"/>
</dbReference>
<name>A0A840C4E8_9RHOB</name>
<dbReference type="InterPro" id="IPR036291">
    <property type="entry name" value="NAD(P)-bd_dom_sf"/>
</dbReference>
<feature type="domain" description="UDP-glucose/GDP-mannose dehydrogenase C-terminal" evidence="4">
    <location>
        <begin position="336"/>
        <end position="436"/>
    </location>
</feature>
<dbReference type="PANTHER" id="PTHR43491">
    <property type="entry name" value="UDP-N-ACETYL-D-MANNOSAMINE DEHYDROGENASE"/>
    <property type="match status" value="1"/>
</dbReference>
<evidence type="ECO:0000256" key="3">
    <source>
        <dbReference type="PIRNR" id="PIRNR000124"/>
    </source>
</evidence>
<dbReference type="InterPro" id="IPR001732">
    <property type="entry name" value="UDP-Glc/GDP-Man_DH_N"/>
</dbReference>
<dbReference type="InterPro" id="IPR014027">
    <property type="entry name" value="UDP-Glc/GDP-Man_DH_C"/>
</dbReference>
<dbReference type="Pfam" id="PF00984">
    <property type="entry name" value="UDPG_MGDP_dh"/>
    <property type="match status" value="1"/>
</dbReference>
<dbReference type="PIRSF" id="PIRSF000124">
    <property type="entry name" value="UDPglc_GDPman_dh"/>
    <property type="match status" value="1"/>
</dbReference>
<dbReference type="InterPro" id="IPR014026">
    <property type="entry name" value="UDP-Glc/GDP-Man_DH_dimer"/>
</dbReference>
<keyword evidence="2" id="KW-0520">NAD</keyword>
<dbReference type="SUPFAM" id="SSF51735">
    <property type="entry name" value="NAD(P)-binding Rossmann-fold domains"/>
    <property type="match status" value="1"/>
</dbReference>
<dbReference type="Pfam" id="PF03721">
    <property type="entry name" value="UDPG_MGDP_dh_N"/>
    <property type="match status" value="1"/>
</dbReference>
<organism evidence="5 6">
    <name type="scientific">Actibacterium naphthalenivorans</name>
    <dbReference type="NCBI Taxonomy" id="1614693"/>
    <lineage>
        <taxon>Bacteria</taxon>
        <taxon>Pseudomonadati</taxon>
        <taxon>Pseudomonadota</taxon>
        <taxon>Alphaproteobacteria</taxon>
        <taxon>Rhodobacterales</taxon>
        <taxon>Roseobacteraceae</taxon>
        <taxon>Actibacterium</taxon>
    </lineage>
</organism>
<dbReference type="InterPro" id="IPR036220">
    <property type="entry name" value="UDP-Glc/GDP-Man_DH_C_sf"/>
</dbReference>
<dbReference type="Proteomes" id="UP000585681">
    <property type="component" value="Unassembled WGS sequence"/>
</dbReference>
<evidence type="ECO:0000313" key="5">
    <source>
        <dbReference type="EMBL" id="MBB4020634.1"/>
    </source>
</evidence>
<dbReference type="EC" id="1.1.1.136" evidence="5"/>
<gene>
    <name evidence="5" type="ORF">GGR17_000425</name>
</gene>
<dbReference type="InterPro" id="IPR017476">
    <property type="entry name" value="UDP-Glc/GDP-Man"/>
</dbReference>
<keyword evidence="1 5" id="KW-0560">Oxidoreductase</keyword>
<dbReference type="RefSeq" id="WP_054538282.1">
    <property type="nucleotide sequence ID" value="NZ_JACIEQ010000001.1"/>
</dbReference>
<comment type="similarity">
    <text evidence="3">Belongs to the UDP-glucose/GDP-mannose dehydrogenase family.</text>
</comment>
<dbReference type="GO" id="GO:0047004">
    <property type="term" value="F:UDP-N-acetylglucosamine 6-dehydrogenase activity"/>
    <property type="evidence" value="ECO:0007669"/>
    <property type="project" value="UniProtKB-EC"/>
</dbReference>
<evidence type="ECO:0000259" key="4">
    <source>
        <dbReference type="SMART" id="SM00984"/>
    </source>
</evidence>
<evidence type="ECO:0000313" key="6">
    <source>
        <dbReference type="Proteomes" id="UP000585681"/>
    </source>
</evidence>
<dbReference type="PANTHER" id="PTHR43491:SF1">
    <property type="entry name" value="UDP-N-ACETYL-D-MANNOSAMINE DEHYDROGENASE"/>
    <property type="match status" value="1"/>
</dbReference>
<dbReference type="GO" id="GO:0051287">
    <property type="term" value="F:NAD binding"/>
    <property type="evidence" value="ECO:0007669"/>
    <property type="project" value="InterPro"/>
</dbReference>
<comment type="caution">
    <text evidence="5">The sequence shown here is derived from an EMBL/GenBank/DDBJ whole genome shotgun (WGS) entry which is preliminary data.</text>
</comment>
<accession>A0A840C4E8</accession>
<dbReference type="Pfam" id="PF03720">
    <property type="entry name" value="UDPG_MGDP_dh_C"/>
    <property type="match status" value="1"/>
</dbReference>
<sequence>MSSNFSHFATLKDGIAGKDARVLTVGLGYVGLPMALTVHEVGFDTTGLDINAERVARINAGEQVISYFAENRIDDAVKSGKFRATSEASAIAGADIILICVPTPLTAAREPDMRYVISAAETIADWLRPGQLVVLESTVWPGATANVLQPILERGGLRAGSDFFLGFSPEREDPGNASHTTRTIPKVVGADDKQSRDLLEMFYSTIVTQAVPVSSSATAEAVKLAENSFRTVNIALVNEMKVAMDAMGVDVWEVVKAAATKPFGYMPFYPGPGIGGDCIPVSPVYLSWRARDVGSETPIIDLARFNNEGAPEALATRIRTDLSRHDGVDVNGARILILGIAYKKDVEDTRESPALALLKKLEQMGADVDYHDPFFPVMPLTRDHPDLANRLSVPLDAGTLEGYDAVIVTTDHTAVDYGLVAAASKRVFDTRNAFDGRGIAIDRARLIKI</sequence>